<dbReference type="Proteomes" id="UP000626109">
    <property type="component" value="Unassembled WGS sequence"/>
</dbReference>
<feature type="compositionally biased region" description="Low complexity" evidence="1">
    <location>
        <begin position="358"/>
        <end position="372"/>
    </location>
</feature>
<feature type="region of interest" description="Disordered" evidence="1">
    <location>
        <begin position="170"/>
        <end position="426"/>
    </location>
</feature>
<evidence type="ECO:0000256" key="1">
    <source>
        <dbReference type="SAM" id="MobiDB-lite"/>
    </source>
</evidence>
<accession>A0A813JD99</accession>
<evidence type="ECO:0000256" key="2">
    <source>
        <dbReference type="SAM" id="Phobius"/>
    </source>
</evidence>
<keyword evidence="2" id="KW-0812">Transmembrane</keyword>
<comment type="caution">
    <text evidence="4">The sequence shown here is derived from an EMBL/GenBank/DDBJ whole genome shotgun (WGS) entry which is preliminary data.</text>
</comment>
<feature type="compositionally biased region" description="Low complexity" evidence="1">
    <location>
        <begin position="242"/>
        <end position="251"/>
    </location>
</feature>
<feature type="compositionally biased region" description="Basic and acidic residues" evidence="1">
    <location>
        <begin position="255"/>
        <end position="277"/>
    </location>
</feature>
<protein>
    <submittedName>
        <fullName evidence="4">Uncharacterized protein</fullName>
    </submittedName>
</protein>
<keyword evidence="2" id="KW-1133">Transmembrane helix</keyword>
<feature type="compositionally biased region" description="Polar residues" evidence="1">
    <location>
        <begin position="200"/>
        <end position="212"/>
    </location>
</feature>
<feature type="transmembrane region" description="Helical" evidence="2">
    <location>
        <begin position="31"/>
        <end position="53"/>
    </location>
</feature>
<keyword evidence="3" id="KW-0732">Signal</keyword>
<evidence type="ECO:0000313" key="4">
    <source>
        <dbReference type="EMBL" id="CAE8674024.1"/>
    </source>
</evidence>
<organism evidence="4 5">
    <name type="scientific">Polarella glacialis</name>
    <name type="common">Dinoflagellate</name>
    <dbReference type="NCBI Taxonomy" id="89957"/>
    <lineage>
        <taxon>Eukaryota</taxon>
        <taxon>Sar</taxon>
        <taxon>Alveolata</taxon>
        <taxon>Dinophyceae</taxon>
        <taxon>Suessiales</taxon>
        <taxon>Suessiaceae</taxon>
        <taxon>Polarella</taxon>
    </lineage>
</organism>
<proteinExistence type="predicted"/>
<evidence type="ECO:0000256" key="3">
    <source>
        <dbReference type="SAM" id="SignalP"/>
    </source>
</evidence>
<feature type="compositionally biased region" description="Low complexity" evidence="1">
    <location>
        <begin position="332"/>
        <end position="348"/>
    </location>
</feature>
<feature type="compositionally biased region" description="Polar residues" evidence="1">
    <location>
        <begin position="303"/>
        <end position="315"/>
    </location>
</feature>
<evidence type="ECO:0000313" key="5">
    <source>
        <dbReference type="Proteomes" id="UP000626109"/>
    </source>
</evidence>
<feature type="compositionally biased region" description="Polar residues" evidence="1">
    <location>
        <begin position="278"/>
        <end position="293"/>
    </location>
</feature>
<name>A0A813JD99_POLGL</name>
<dbReference type="AlphaFoldDB" id="A0A813JD99"/>
<feature type="signal peptide" evidence="3">
    <location>
        <begin position="1"/>
        <end position="21"/>
    </location>
</feature>
<feature type="compositionally biased region" description="Polar residues" evidence="1">
    <location>
        <begin position="170"/>
        <end position="184"/>
    </location>
</feature>
<feature type="compositionally biased region" description="Polar residues" evidence="1">
    <location>
        <begin position="375"/>
        <end position="384"/>
    </location>
</feature>
<reference evidence="4" key="1">
    <citation type="submission" date="2021-02" db="EMBL/GenBank/DDBJ databases">
        <authorList>
            <person name="Dougan E. K."/>
            <person name="Rhodes N."/>
            <person name="Thang M."/>
            <person name="Chan C."/>
        </authorList>
    </citation>
    <scope>NUCLEOTIDE SEQUENCE</scope>
</reference>
<feature type="chain" id="PRO_5033019390" evidence="3">
    <location>
        <begin position="22"/>
        <end position="509"/>
    </location>
</feature>
<feature type="compositionally biased region" description="Basic and acidic residues" evidence="1">
    <location>
        <begin position="413"/>
        <end position="426"/>
    </location>
</feature>
<sequence>MRLLLPLSWLLFSCFWEEVLCQSGPPDSPGAVTWIFALIGVSLGLLVGGSILFSFKHPDAVRYVCSCPCSLPIPGSFMMGGVRKKKPEVRQAKASPFAEEDLEEFHRVLKMGGHADTIRDLRFAGAVDAENPSDEYPREAWAAPHGIDVDADINADINADIAAALTSKSYNREVSGQSTASGVSSHAGRSGRRPAGLKIQTGQGFSRQNTQEQEAEISKIFLGNAPLSPTTPLAERGKSRSPRSSKSTSPGVFSVKKDRPLGALADAHREAKARDKSASPSPRQLLPPQTASPRSPAPRDGRSTSPRPQASSSPRTLAVPAGGEPHATARRPSVSSTAPASPLSPASPFDQRRPARRPSVSSQGPGQGSPESATRRPSVSSMQVQGRRPSVSPPPESGARAKDPPSGTWSGTMKEEGGGGIQNKEKCSLNFSKGKITGSRSGASIEGSFKLCHHGGTCTWIESHVAGLVKVSARLDDYTGDSQGVWRLAGEFSGSQHGHGTLALCSLKK</sequence>
<gene>
    <name evidence="4" type="ORF">PGLA2088_LOCUS18781</name>
</gene>
<dbReference type="EMBL" id="CAJNNW010024748">
    <property type="protein sequence ID" value="CAE8674024.1"/>
    <property type="molecule type" value="Genomic_DNA"/>
</dbReference>
<keyword evidence="2" id="KW-0472">Membrane</keyword>